<dbReference type="PANTHER" id="PTHR47353">
    <property type="entry name" value="THIOREDOXIN-LIKE PROTEIN HCF164, CHLOROPLASTIC"/>
    <property type="match status" value="1"/>
</dbReference>
<dbReference type="InterPro" id="IPR013766">
    <property type="entry name" value="Thioredoxin_domain"/>
</dbReference>
<gene>
    <name evidence="2" type="ORF">OEZ85_013971</name>
</gene>
<reference evidence="2 3" key="1">
    <citation type="submission" date="2023-05" db="EMBL/GenBank/DDBJ databases">
        <title>A 100% complete, gapless, phased diploid assembly of the Scenedesmus obliquus UTEX 3031 genome.</title>
        <authorList>
            <person name="Biondi T.C."/>
            <person name="Hanschen E.R."/>
            <person name="Kwon T."/>
            <person name="Eng W."/>
            <person name="Kruse C.P.S."/>
            <person name="Koehler S.I."/>
            <person name="Kunde Y."/>
            <person name="Gleasner C.D."/>
            <person name="You Mak K.T."/>
            <person name="Polle J."/>
            <person name="Hovde B.T."/>
            <person name="Starkenburg S.R."/>
        </authorList>
    </citation>
    <scope>NUCLEOTIDE SEQUENCE [LARGE SCALE GENOMIC DNA]</scope>
    <source>
        <strain evidence="2 3">DOE0152z</strain>
    </source>
</reference>
<evidence type="ECO:0000259" key="1">
    <source>
        <dbReference type="Pfam" id="PF00085"/>
    </source>
</evidence>
<sequence length="130" mass="14534">MFFDLPDKDSSGRDERGLCEALGDTKQSVVYFYSSKCLLCRSVAPTVDQERERCSSWLNFASVCTDDQAKWAPEMINYEIESVPCFVLLDKQGNAVAKSGRPGGKSHLTTSLQALLRLATNPRQQQKPQQ</sequence>
<dbReference type="EMBL" id="CP126215">
    <property type="protein sequence ID" value="WIA17070.1"/>
    <property type="molecule type" value="Genomic_DNA"/>
</dbReference>
<dbReference type="SUPFAM" id="SSF52833">
    <property type="entry name" value="Thioredoxin-like"/>
    <property type="match status" value="1"/>
</dbReference>
<dbReference type="Gene3D" id="3.40.30.10">
    <property type="entry name" value="Glutaredoxin"/>
    <property type="match status" value="1"/>
</dbReference>
<dbReference type="InterPro" id="IPR036249">
    <property type="entry name" value="Thioredoxin-like_sf"/>
</dbReference>
<dbReference type="InterPro" id="IPR044241">
    <property type="entry name" value="TxlA/HCF164"/>
</dbReference>
<organism evidence="2 3">
    <name type="scientific">Tetradesmus obliquus</name>
    <name type="common">Green alga</name>
    <name type="synonym">Acutodesmus obliquus</name>
    <dbReference type="NCBI Taxonomy" id="3088"/>
    <lineage>
        <taxon>Eukaryota</taxon>
        <taxon>Viridiplantae</taxon>
        <taxon>Chlorophyta</taxon>
        <taxon>core chlorophytes</taxon>
        <taxon>Chlorophyceae</taxon>
        <taxon>CS clade</taxon>
        <taxon>Sphaeropleales</taxon>
        <taxon>Scenedesmaceae</taxon>
        <taxon>Tetradesmus</taxon>
    </lineage>
</organism>
<protein>
    <recommendedName>
        <fullName evidence="1">Thioredoxin domain-containing protein</fullName>
    </recommendedName>
</protein>
<dbReference type="Pfam" id="PF00085">
    <property type="entry name" value="Thioredoxin"/>
    <property type="match status" value="1"/>
</dbReference>
<proteinExistence type="predicted"/>
<dbReference type="Proteomes" id="UP001244341">
    <property type="component" value="Chromosome 8b"/>
</dbReference>
<evidence type="ECO:0000313" key="2">
    <source>
        <dbReference type="EMBL" id="WIA17070.1"/>
    </source>
</evidence>
<feature type="domain" description="Thioredoxin" evidence="1">
    <location>
        <begin position="25"/>
        <end position="109"/>
    </location>
</feature>
<name>A0ABY8U6W0_TETOB</name>
<keyword evidence="3" id="KW-1185">Reference proteome</keyword>
<accession>A0ABY8U6W0</accession>
<evidence type="ECO:0000313" key="3">
    <source>
        <dbReference type="Proteomes" id="UP001244341"/>
    </source>
</evidence>
<dbReference type="PANTHER" id="PTHR47353:SF1">
    <property type="entry name" value="THIOREDOXIN-LIKE PROTEIN HCF164, CHLOROPLASTIC"/>
    <property type="match status" value="1"/>
</dbReference>